<evidence type="ECO:0000313" key="2">
    <source>
        <dbReference type="Proteomes" id="UP000785679"/>
    </source>
</evidence>
<gene>
    <name evidence="1" type="ORF">FGO68_gene6231</name>
</gene>
<name>A0A8J8NVJ4_HALGN</name>
<comment type="caution">
    <text evidence="1">The sequence shown here is derived from an EMBL/GenBank/DDBJ whole genome shotgun (WGS) entry which is preliminary data.</text>
</comment>
<dbReference type="EMBL" id="RRYP01006132">
    <property type="protein sequence ID" value="TNV81449.1"/>
    <property type="molecule type" value="Genomic_DNA"/>
</dbReference>
<evidence type="ECO:0000313" key="1">
    <source>
        <dbReference type="EMBL" id="TNV81449.1"/>
    </source>
</evidence>
<accession>A0A8J8NVJ4</accession>
<dbReference type="AlphaFoldDB" id="A0A8J8NVJ4"/>
<reference evidence="1" key="1">
    <citation type="submission" date="2019-06" db="EMBL/GenBank/DDBJ databases">
        <authorList>
            <person name="Zheng W."/>
        </authorList>
    </citation>
    <scope>NUCLEOTIDE SEQUENCE</scope>
    <source>
        <strain evidence="1">QDHG01</strain>
    </source>
</reference>
<proteinExistence type="predicted"/>
<keyword evidence="2" id="KW-1185">Reference proteome</keyword>
<sequence length="71" mass="8285">MLSELIRCEVCRYVYNQWIVLLCEHILQLIVVIEQPPIMHDFQVLIAYAPNPQSTNGQPNPRTSCQILCRM</sequence>
<organism evidence="1 2">
    <name type="scientific">Halteria grandinella</name>
    <dbReference type="NCBI Taxonomy" id="5974"/>
    <lineage>
        <taxon>Eukaryota</taxon>
        <taxon>Sar</taxon>
        <taxon>Alveolata</taxon>
        <taxon>Ciliophora</taxon>
        <taxon>Intramacronucleata</taxon>
        <taxon>Spirotrichea</taxon>
        <taxon>Stichotrichia</taxon>
        <taxon>Sporadotrichida</taxon>
        <taxon>Halteriidae</taxon>
        <taxon>Halteria</taxon>
    </lineage>
</organism>
<dbReference type="Proteomes" id="UP000785679">
    <property type="component" value="Unassembled WGS sequence"/>
</dbReference>
<protein>
    <submittedName>
        <fullName evidence="1">Uncharacterized protein</fullName>
    </submittedName>
</protein>